<dbReference type="SUPFAM" id="SSF53213">
    <property type="entry name" value="LigB-like"/>
    <property type="match status" value="1"/>
</dbReference>
<evidence type="ECO:0000256" key="5">
    <source>
        <dbReference type="ARBA" id="ARBA00023002"/>
    </source>
</evidence>
<reference evidence="8 9" key="1">
    <citation type="submission" date="2013-05" db="EMBL/GenBank/DDBJ databases">
        <title>Genome assembly of Chondromyces apiculatus DSM 436.</title>
        <authorList>
            <person name="Sharma G."/>
            <person name="Khatri I."/>
            <person name="Kaur C."/>
            <person name="Mayilraj S."/>
            <person name="Subramanian S."/>
        </authorList>
    </citation>
    <scope>NUCLEOTIDE SEQUENCE [LARGE SCALE GENOMIC DNA]</scope>
    <source>
        <strain evidence="8 9">DSM 436</strain>
    </source>
</reference>
<dbReference type="OrthoDB" id="9790889at2"/>
<dbReference type="CDD" id="cd07363">
    <property type="entry name" value="45_DOPA_Dioxygenase"/>
    <property type="match status" value="1"/>
</dbReference>
<proteinExistence type="inferred from homology"/>
<protein>
    <submittedName>
        <fullName evidence="8">Extradiol ring-cleavage dioxygenase, class III enzyme, subunit B</fullName>
    </submittedName>
</protein>
<dbReference type="GO" id="GO:0016702">
    <property type="term" value="F:oxidoreductase activity, acting on single donors with incorporation of molecular oxygen, incorporation of two atoms of oxygen"/>
    <property type="evidence" value="ECO:0007669"/>
    <property type="project" value="UniProtKB-ARBA"/>
</dbReference>
<evidence type="ECO:0000256" key="1">
    <source>
        <dbReference type="ARBA" id="ARBA00001947"/>
    </source>
</evidence>
<evidence type="ECO:0000313" key="9">
    <source>
        <dbReference type="Proteomes" id="UP000019678"/>
    </source>
</evidence>
<evidence type="ECO:0000256" key="2">
    <source>
        <dbReference type="ARBA" id="ARBA00007581"/>
    </source>
</evidence>
<dbReference type="GO" id="GO:0008198">
    <property type="term" value="F:ferrous iron binding"/>
    <property type="evidence" value="ECO:0007669"/>
    <property type="project" value="InterPro"/>
</dbReference>
<evidence type="ECO:0000256" key="3">
    <source>
        <dbReference type="ARBA" id="ARBA00022723"/>
    </source>
</evidence>
<dbReference type="InterPro" id="IPR004183">
    <property type="entry name" value="Xdiol_dOase_suB"/>
</dbReference>
<dbReference type="STRING" id="1192034.CAP_3235"/>
<keyword evidence="9" id="KW-1185">Reference proteome</keyword>
<accession>A0A017T9A4</accession>
<dbReference type="PANTHER" id="PTHR30096">
    <property type="entry name" value="4,5-DOPA DIOXYGENASE EXTRADIOL-LIKE PROTEIN"/>
    <property type="match status" value="1"/>
</dbReference>
<evidence type="ECO:0000256" key="4">
    <source>
        <dbReference type="ARBA" id="ARBA00022833"/>
    </source>
</evidence>
<comment type="cofactor">
    <cofactor evidence="1">
        <name>Zn(2+)</name>
        <dbReference type="ChEBI" id="CHEBI:29105"/>
    </cofactor>
</comment>
<dbReference type="EMBL" id="ASRX01000023">
    <property type="protein sequence ID" value="EYF05507.1"/>
    <property type="molecule type" value="Genomic_DNA"/>
</dbReference>
<organism evidence="8 9">
    <name type="scientific">Chondromyces apiculatus DSM 436</name>
    <dbReference type="NCBI Taxonomy" id="1192034"/>
    <lineage>
        <taxon>Bacteria</taxon>
        <taxon>Pseudomonadati</taxon>
        <taxon>Myxococcota</taxon>
        <taxon>Polyangia</taxon>
        <taxon>Polyangiales</taxon>
        <taxon>Polyangiaceae</taxon>
        <taxon>Chondromyces</taxon>
    </lineage>
</organism>
<dbReference type="GO" id="GO:0008270">
    <property type="term" value="F:zinc ion binding"/>
    <property type="evidence" value="ECO:0007669"/>
    <property type="project" value="InterPro"/>
</dbReference>
<gene>
    <name evidence="8" type="ORF">CAP_3235</name>
</gene>
<dbReference type="AlphaFoldDB" id="A0A017T9A4"/>
<evidence type="ECO:0000259" key="7">
    <source>
        <dbReference type="Pfam" id="PF02900"/>
    </source>
</evidence>
<dbReference type="InterPro" id="IPR006311">
    <property type="entry name" value="TAT_signal"/>
</dbReference>
<dbReference type="PANTHER" id="PTHR30096:SF0">
    <property type="entry name" value="4,5-DOPA DIOXYGENASE EXTRADIOL-LIKE PROTEIN"/>
    <property type="match status" value="1"/>
</dbReference>
<evidence type="ECO:0000313" key="8">
    <source>
        <dbReference type="EMBL" id="EYF05507.1"/>
    </source>
</evidence>
<dbReference type="Proteomes" id="UP000019678">
    <property type="component" value="Unassembled WGS sequence"/>
</dbReference>
<keyword evidence="8" id="KW-0223">Dioxygenase</keyword>
<feature type="domain" description="Extradiol ring-cleavage dioxygenase class III enzyme subunit B" evidence="7">
    <location>
        <begin position="92"/>
        <end position="294"/>
    </location>
</feature>
<name>A0A017T9A4_9BACT</name>
<dbReference type="RefSeq" id="WP_081864965.1">
    <property type="nucleotide sequence ID" value="NZ_ASRX01000023.1"/>
</dbReference>
<comment type="similarity">
    <text evidence="2">Belongs to the DODA-type extradiol aromatic ring-opening dioxygenase family.</text>
</comment>
<dbReference type="Pfam" id="PF02900">
    <property type="entry name" value="LigB"/>
    <property type="match status" value="1"/>
</dbReference>
<dbReference type="Gene3D" id="3.40.830.10">
    <property type="entry name" value="LigB-like"/>
    <property type="match status" value="1"/>
</dbReference>
<evidence type="ECO:0000256" key="6">
    <source>
        <dbReference type="SAM" id="MobiDB-lite"/>
    </source>
</evidence>
<keyword evidence="5" id="KW-0560">Oxidoreductase</keyword>
<dbReference type="InterPro" id="IPR014436">
    <property type="entry name" value="Extradiol_dOase_DODA"/>
</dbReference>
<keyword evidence="4" id="KW-0862">Zinc</keyword>
<keyword evidence="3" id="KW-0479">Metal-binding</keyword>
<feature type="region of interest" description="Disordered" evidence="6">
    <location>
        <begin position="34"/>
        <end position="53"/>
    </location>
</feature>
<dbReference type="PROSITE" id="PS51318">
    <property type="entry name" value="TAT"/>
    <property type="match status" value="1"/>
</dbReference>
<dbReference type="PIRSF" id="PIRSF006157">
    <property type="entry name" value="Doxgns_DODA"/>
    <property type="match status" value="1"/>
</dbReference>
<comment type="caution">
    <text evidence="8">The sequence shown here is derived from an EMBL/GenBank/DDBJ whole genome shotgun (WGS) entry which is preliminary data.</text>
</comment>
<sequence length="324" mass="34848">MSPEPEEGLTRRRALVAGLAGAATLVTLQSLDGEPAQAGANGSSPRPATPGRLPVAFVPHGGGPWPFVEMGLDRAEVDSLAGYLRSVVSLPKTPPKAVLVISAHWEEPVPTVMTATRPPLYYDYYGFPPDSYTLTWPAPGDPRLAARVRELLGAAGFQTAENAERGFDHGTFIPLKLTYPEASVPTVQLSLKKGLHPEEHLAMGRALAPLRDEGIFIIGSGMTYHNMRGFRDPRAIPHAEAFDAWLRDAVTLDPEARDRRLAEWSQAPAARLVHPREEHLLPLMVVAGAAGSDRGTTAYNATFMGLRLSAFHFSTGTAYGESGA</sequence>
<dbReference type="eggNOG" id="COG3384">
    <property type="taxonomic scope" value="Bacteria"/>
</dbReference>